<reference evidence="1" key="1">
    <citation type="submission" date="2021-02" db="EMBL/GenBank/DDBJ databases">
        <authorList>
            <person name="Dougan E. K."/>
            <person name="Rhodes N."/>
            <person name="Thang M."/>
            <person name="Chan C."/>
        </authorList>
    </citation>
    <scope>NUCLEOTIDE SEQUENCE</scope>
</reference>
<dbReference type="EMBL" id="CAJNIZ010015978">
    <property type="protein sequence ID" value="CAE7379854.1"/>
    <property type="molecule type" value="Genomic_DNA"/>
</dbReference>
<gene>
    <name evidence="1" type="ORF">SPIL2461_LOCUS9252</name>
</gene>
<organism evidence="1 2">
    <name type="scientific">Symbiodinium pilosum</name>
    <name type="common">Dinoflagellate</name>
    <dbReference type="NCBI Taxonomy" id="2952"/>
    <lineage>
        <taxon>Eukaryota</taxon>
        <taxon>Sar</taxon>
        <taxon>Alveolata</taxon>
        <taxon>Dinophyceae</taxon>
        <taxon>Suessiales</taxon>
        <taxon>Symbiodiniaceae</taxon>
        <taxon>Symbiodinium</taxon>
    </lineage>
</organism>
<evidence type="ECO:0000313" key="1">
    <source>
        <dbReference type="EMBL" id="CAE7379854.1"/>
    </source>
</evidence>
<accession>A0A812Q7V9</accession>
<dbReference type="Proteomes" id="UP000649617">
    <property type="component" value="Unassembled WGS sequence"/>
</dbReference>
<dbReference type="OrthoDB" id="410564at2759"/>
<evidence type="ECO:0000313" key="2">
    <source>
        <dbReference type="Proteomes" id="UP000649617"/>
    </source>
</evidence>
<protein>
    <submittedName>
        <fullName evidence="1">Uncharacterized protein</fullName>
    </submittedName>
</protein>
<keyword evidence="2" id="KW-1185">Reference proteome</keyword>
<sequence>MDVTQSVQGAVNKLLLDEGMPALSQWMQILDILEKNGLAWKQQLPATLMMVHPQNRSGLGVNAHASHAKGANLFQSGFDSRYLHSSTCFELSVDSSAREQQVLFNQKMIEQSAGLLAPLNGQERYLSVSSGHLTQFVKAVLAQCKTGQSLLADTGGRLNAQSLSRDLEFKRLSEQGWSWTIISSKVETVWPDLPSIAEKALNSSNIAFTGQNEVELLMQLVQMANRNPGVNLQEAAAQLCQTGPLKSYCSDMARWFELYSCKGMFLQFLAPFSKEFGEAINCGQEFWSMCGSPLHAQIPMVRLGMLATNYAAPSSKVSNGLARLVVKSDFEKLKSPKVMAVLNDCENILYQAWEKIEKLLPCPEAVKAFGMLCIRCTLLVLSKEKMGREGIVHKSAIDIMDLFEKQLQGATASSSSGKVEVSKPAEMSMVSLGQSYDPLWLAQQKMELKMGNIYQHKDQLWKLVSLDRDNLGFEAASLFAEGEMELPTASCHKELKLHKGPVPSILEKQVAASRLPSTLCAAEQKQASLFICLLKAAHKLEPKGLWELVGIEPASKKLYSLQKLKAGQLTL</sequence>
<dbReference type="AlphaFoldDB" id="A0A812Q7V9"/>
<name>A0A812Q7V9_SYMPI</name>
<comment type="caution">
    <text evidence="1">The sequence shown here is derived from an EMBL/GenBank/DDBJ whole genome shotgun (WGS) entry which is preliminary data.</text>
</comment>
<proteinExistence type="predicted"/>
<feature type="non-terminal residue" evidence="1">
    <location>
        <position position="1"/>
    </location>
</feature>